<dbReference type="AlphaFoldDB" id="A0A2R5GQU9"/>
<dbReference type="InParanoid" id="A0A2R5GQU9"/>
<dbReference type="EMBL" id="BEYU01000083">
    <property type="protein sequence ID" value="GBG30731.1"/>
    <property type="molecule type" value="Genomic_DNA"/>
</dbReference>
<evidence type="ECO:0000256" key="1">
    <source>
        <dbReference type="SAM" id="MobiDB-lite"/>
    </source>
</evidence>
<name>A0A2R5GQU9_9STRA</name>
<protein>
    <submittedName>
        <fullName evidence="2">Uncharacterized protein</fullName>
    </submittedName>
</protein>
<keyword evidence="3" id="KW-1185">Reference proteome</keyword>
<gene>
    <name evidence="2" type="ORF">FCC1311_069512</name>
</gene>
<accession>A0A2R5GQU9</accession>
<feature type="region of interest" description="Disordered" evidence="1">
    <location>
        <begin position="1"/>
        <end position="20"/>
    </location>
</feature>
<comment type="caution">
    <text evidence="2">The sequence shown here is derived from an EMBL/GenBank/DDBJ whole genome shotgun (WGS) entry which is preliminary data.</text>
</comment>
<dbReference type="Proteomes" id="UP000241890">
    <property type="component" value="Unassembled WGS sequence"/>
</dbReference>
<evidence type="ECO:0000313" key="3">
    <source>
        <dbReference type="Proteomes" id="UP000241890"/>
    </source>
</evidence>
<proteinExistence type="predicted"/>
<sequence>MTTVHENPFKLETPNNRPDEDWHVGTWNSVISEHNSHFLRESTNMADMVEMWGETIIDICVEVYGVDLNLDTTAPTKA</sequence>
<reference evidence="2 3" key="1">
    <citation type="submission" date="2017-12" db="EMBL/GenBank/DDBJ databases">
        <title>Sequencing, de novo assembly and annotation of complete genome of a new Thraustochytrid species, strain FCC1311.</title>
        <authorList>
            <person name="Sedici K."/>
            <person name="Godart F."/>
            <person name="Aiese Cigliano R."/>
            <person name="Sanseverino W."/>
            <person name="Barakat M."/>
            <person name="Ortet P."/>
            <person name="Marechal E."/>
            <person name="Cagnac O."/>
            <person name="Amato A."/>
        </authorList>
    </citation>
    <scope>NUCLEOTIDE SEQUENCE [LARGE SCALE GENOMIC DNA]</scope>
</reference>
<evidence type="ECO:0000313" key="2">
    <source>
        <dbReference type="EMBL" id="GBG30731.1"/>
    </source>
</evidence>
<organism evidence="2 3">
    <name type="scientific">Hondaea fermentalgiana</name>
    <dbReference type="NCBI Taxonomy" id="2315210"/>
    <lineage>
        <taxon>Eukaryota</taxon>
        <taxon>Sar</taxon>
        <taxon>Stramenopiles</taxon>
        <taxon>Bigyra</taxon>
        <taxon>Labyrinthulomycetes</taxon>
        <taxon>Thraustochytrida</taxon>
        <taxon>Thraustochytriidae</taxon>
        <taxon>Hondaea</taxon>
    </lineage>
</organism>